<protein>
    <submittedName>
        <fullName evidence="2">Uncharacterized protein</fullName>
    </submittedName>
</protein>
<feature type="compositionally biased region" description="Basic and acidic residues" evidence="1">
    <location>
        <begin position="94"/>
        <end position="121"/>
    </location>
</feature>
<reference evidence="2 3" key="1">
    <citation type="submission" date="2018-07" db="EMBL/GenBank/DDBJ databases">
        <title>Section-level genome sequencing of Aspergillus section Nigri to investigate inter- and intra-species variation.</title>
        <authorList>
            <consortium name="DOE Joint Genome Institute"/>
            <person name="Vesth T.C."/>
            <person name="Nybo J.L."/>
            <person name="Theobald S."/>
            <person name="Frisvad J.C."/>
            <person name="Larsen T.O."/>
            <person name="Nielsen K.F."/>
            <person name="Hoof J.B."/>
            <person name="Brandl J."/>
            <person name="Salamov A."/>
            <person name="Riley R."/>
            <person name="Gladden J.M."/>
            <person name="Phatale P."/>
            <person name="Nielsen M.T."/>
            <person name="Lyhne E.K."/>
            <person name="Kogle M.E."/>
            <person name="Strasser K."/>
            <person name="McDonnell E."/>
            <person name="Barry K."/>
            <person name="Clum A."/>
            <person name="Chen C."/>
            <person name="Nolan M."/>
            <person name="Sandor L."/>
            <person name="Kuo A."/>
            <person name="Lipzen A."/>
            <person name="Hainaut M."/>
            <person name="Drula E."/>
            <person name="Tsang A."/>
            <person name="Magnuson J.K."/>
            <person name="Henrissat B."/>
            <person name="Wiebenga A."/>
            <person name="Simmons B.A."/>
            <person name="Makela M.R."/>
            <person name="De vries R.P."/>
            <person name="Grigoriev I.V."/>
            <person name="Mortensen U.H."/>
            <person name="Baker S.E."/>
            <person name="Andersen M.R."/>
        </authorList>
    </citation>
    <scope>NUCLEOTIDE SEQUENCE [LARGE SCALE GENOMIC DNA]</scope>
    <source>
        <strain evidence="2 3">ATCC 13496</strain>
    </source>
</reference>
<feature type="region of interest" description="Disordered" evidence="1">
    <location>
        <begin position="91"/>
        <end position="121"/>
    </location>
</feature>
<feature type="compositionally biased region" description="Basic and acidic residues" evidence="1">
    <location>
        <begin position="21"/>
        <end position="30"/>
    </location>
</feature>
<organism evidence="2 3">
    <name type="scientific">Aspergillus niger ATCC 13496</name>
    <dbReference type="NCBI Taxonomy" id="1353008"/>
    <lineage>
        <taxon>Eukaryota</taxon>
        <taxon>Fungi</taxon>
        <taxon>Dikarya</taxon>
        <taxon>Ascomycota</taxon>
        <taxon>Pezizomycotina</taxon>
        <taxon>Eurotiomycetes</taxon>
        <taxon>Eurotiomycetidae</taxon>
        <taxon>Eurotiales</taxon>
        <taxon>Aspergillaceae</taxon>
        <taxon>Aspergillus</taxon>
        <taxon>Aspergillus subgen. Circumdati</taxon>
    </lineage>
</organism>
<evidence type="ECO:0000313" key="2">
    <source>
        <dbReference type="EMBL" id="RDH25142.1"/>
    </source>
</evidence>
<evidence type="ECO:0000256" key="1">
    <source>
        <dbReference type="SAM" id="MobiDB-lite"/>
    </source>
</evidence>
<name>A0A370CG73_ASPNG</name>
<feature type="region of interest" description="Disordered" evidence="1">
    <location>
        <begin position="21"/>
        <end position="60"/>
    </location>
</feature>
<evidence type="ECO:0000313" key="3">
    <source>
        <dbReference type="Proteomes" id="UP000253845"/>
    </source>
</evidence>
<dbReference type="AlphaFoldDB" id="A0A370CG73"/>
<dbReference type="EMBL" id="KZ851900">
    <property type="protein sequence ID" value="RDH25142.1"/>
    <property type="molecule type" value="Genomic_DNA"/>
</dbReference>
<dbReference type="VEuPathDB" id="FungiDB:M747DRAFT_291948"/>
<gene>
    <name evidence="2" type="ORF">M747DRAFT_291948</name>
</gene>
<dbReference type="Proteomes" id="UP000253845">
    <property type="component" value="Unassembled WGS sequence"/>
</dbReference>
<sequence>MGKLSCRAIWAFSCLPTAGKRDIQEAESRSRTVQIASEPSLADPGTQGGPRLSGVEEPKGRLNRLRGVSPAKRDGAPCKAPVCGDAIQNASMDRPTRFGEEGVGQRDLARFRFSTEKSQDG</sequence>
<proteinExistence type="predicted"/>
<accession>A0A370CG73</accession>